<gene>
    <name evidence="1" type="ORF">T07_6488</name>
</gene>
<dbReference type="Proteomes" id="UP000054630">
    <property type="component" value="Unassembled WGS sequence"/>
</dbReference>
<dbReference type="OrthoDB" id="10571765at2759"/>
<sequence length="118" mass="13504">MESKPILHSIALRVVHFVRVHKPANEPTVEYEQVDVSTANSKTVRGRFSCSITLYSLGSFLTTDRRIDRQRSSSCLILQLLMKLLESPHQPQWSGRLYRQCENNKTATSYGKLNVHVC</sequence>
<accession>A0A0V0S6W7</accession>
<evidence type="ECO:0000313" key="1">
    <source>
        <dbReference type="EMBL" id="KRX22493.1"/>
    </source>
</evidence>
<comment type="caution">
    <text evidence="1">The sequence shown here is derived from an EMBL/GenBank/DDBJ whole genome shotgun (WGS) entry which is preliminary data.</text>
</comment>
<keyword evidence="2" id="KW-1185">Reference proteome</keyword>
<evidence type="ECO:0000313" key="2">
    <source>
        <dbReference type="Proteomes" id="UP000054630"/>
    </source>
</evidence>
<name>A0A0V0S6W7_9BILA</name>
<reference evidence="1 2" key="1">
    <citation type="submission" date="2015-01" db="EMBL/GenBank/DDBJ databases">
        <title>Evolution of Trichinella species and genotypes.</title>
        <authorList>
            <person name="Korhonen P.K."/>
            <person name="Edoardo P."/>
            <person name="Giuseppe L.R."/>
            <person name="Gasser R.B."/>
        </authorList>
    </citation>
    <scope>NUCLEOTIDE SEQUENCE [LARGE SCALE GENOMIC DNA]</scope>
    <source>
        <strain evidence="1">ISS37</strain>
    </source>
</reference>
<protein>
    <submittedName>
        <fullName evidence="1">Uncharacterized protein</fullName>
    </submittedName>
</protein>
<organism evidence="1 2">
    <name type="scientific">Trichinella nelsoni</name>
    <dbReference type="NCBI Taxonomy" id="6336"/>
    <lineage>
        <taxon>Eukaryota</taxon>
        <taxon>Metazoa</taxon>
        <taxon>Ecdysozoa</taxon>
        <taxon>Nematoda</taxon>
        <taxon>Enoplea</taxon>
        <taxon>Dorylaimia</taxon>
        <taxon>Trichinellida</taxon>
        <taxon>Trichinellidae</taxon>
        <taxon>Trichinella</taxon>
    </lineage>
</organism>
<dbReference type="AlphaFoldDB" id="A0A0V0S6W7"/>
<dbReference type="EMBL" id="JYDL01000031">
    <property type="protein sequence ID" value="KRX22493.1"/>
    <property type="molecule type" value="Genomic_DNA"/>
</dbReference>
<proteinExistence type="predicted"/>